<feature type="domain" description="Peptidase S1" evidence="1">
    <location>
        <begin position="8"/>
        <end position="107"/>
    </location>
</feature>
<sequence length="134" mass="14864">MGWMEFGGEGNPNARTCRPRKLGLPILGRRECLKSGIKPINYHVETGCLGIIGSNSIICNNDAGTAILRRSYSGFYSLIGILSDINNCSNKQGTAVYLKIGPYLNWIYKETKDSCYCFKPFVMPDIKSSHLSAY</sequence>
<dbReference type="InterPro" id="IPR001254">
    <property type="entry name" value="Trypsin_dom"/>
</dbReference>
<accession>A0AAJ6YHG8</accession>
<dbReference type="Pfam" id="PF00089">
    <property type="entry name" value="Trypsin"/>
    <property type="match status" value="1"/>
</dbReference>
<evidence type="ECO:0000259" key="1">
    <source>
        <dbReference type="Pfam" id="PF00089"/>
    </source>
</evidence>
<dbReference type="KEGG" id="csol:105362415"/>
<reference evidence="3" key="1">
    <citation type="submission" date="2025-08" db="UniProtKB">
        <authorList>
            <consortium name="RefSeq"/>
        </authorList>
    </citation>
    <scope>IDENTIFICATION</scope>
</reference>
<evidence type="ECO:0000313" key="2">
    <source>
        <dbReference type="Proteomes" id="UP000695007"/>
    </source>
</evidence>
<evidence type="ECO:0000313" key="3">
    <source>
        <dbReference type="RefSeq" id="XP_011498157.1"/>
    </source>
</evidence>
<gene>
    <name evidence="3" type="primary">LOC105362415</name>
</gene>
<dbReference type="GeneID" id="105362415"/>
<dbReference type="SUPFAM" id="SSF50494">
    <property type="entry name" value="Trypsin-like serine proteases"/>
    <property type="match status" value="1"/>
</dbReference>
<protein>
    <submittedName>
        <fullName evidence="3">Transmembrane protease serine 11A-like</fullName>
    </submittedName>
</protein>
<dbReference type="RefSeq" id="XP_011498157.1">
    <property type="nucleotide sequence ID" value="XM_011499855.1"/>
</dbReference>
<dbReference type="Proteomes" id="UP000695007">
    <property type="component" value="Unplaced"/>
</dbReference>
<dbReference type="GO" id="GO:0006508">
    <property type="term" value="P:proteolysis"/>
    <property type="evidence" value="ECO:0007669"/>
    <property type="project" value="InterPro"/>
</dbReference>
<dbReference type="GO" id="GO:0004252">
    <property type="term" value="F:serine-type endopeptidase activity"/>
    <property type="evidence" value="ECO:0007669"/>
    <property type="project" value="InterPro"/>
</dbReference>
<dbReference type="InterPro" id="IPR009003">
    <property type="entry name" value="Peptidase_S1_PA"/>
</dbReference>
<dbReference type="AlphaFoldDB" id="A0AAJ6YHG8"/>
<name>A0AAJ6YHG8_9HYME</name>
<dbReference type="InterPro" id="IPR043504">
    <property type="entry name" value="Peptidase_S1_PA_chymotrypsin"/>
</dbReference>
<keyword evidence="2" id="KW-1185">Reference proteome</keyword>
<organism evidence="2 3">
    <name type="scientific">Ceratosolen solmsi marchali</name>
    <dbReference type="NCBI Taxonomy" id="326594"/>
    <lineage>
        <taxon>Eukaryota</taxon>
        <taxon>Metazoa</taxon>
        <taxon>Ecdysozoa</taxon>
        <taxon>Arthropoda</taxon>
        <taxon>Hexapoda</taxon>
        <taxon>Insecta</taxon>
        <taxon>Pterygota</taxon>
        <taxon>Neoptera</taxon>
        <taxon>Endopterygota</taxon>
        <taxon>Hymenoptera</taxon>
        <taxon>Apocrita</taxon>
        <taxon>Proctotrupomorpha</taxon>
        <taxon>Chalcidoidea</taxon>
        <taxon>Agaonidae</taxon>
        <taxon>Agaoninae</taxon>
        <taxon>Ceratosolen</taxon>
    </lineage>
</organism>
<proteinExistence type="predicted"/>
<dbReference type="Gene3D" id="2.40.10.10">
    <property type="entry name" value="Trypsin-like serine proteases"/>
    <property type="match status" value="1"/>
</dbReference>